<accession>A0A6J4P098</accession>
<gene>
    <name evidence="2" type="ORF">AVDCRST_MAG75-2117</name>
</gene>
<proteinExistence type="predicted"/>
<sequence>DGSAVGVGGRGNRHFRPRQPLGGPRRHAVALEEILGLMDGFGHLEDGL</sequence>
<feature type="compositionally biased region" description="Gly residues" evidence="1">
    <location>
        <begin position="1"/>
        <end position="10"/>
    </location>
</feature>
<organism evidence="2">
    <name type="scientific">uncultured Propionibacteriaceae bacterium</name>
    <dbReference type="NCBI Taxonomy" id="257457"/>
    <lineage>
        <taxon>Bacteria</taxon>
        <taxon>Bacillati</taxon>
        <taxon>Actinomycetota</taxon>
        <taxon>Actinomycetes</taxon>
        <taxon>Propionibacteriales</taxon>
        <taxon>Propionibacteriaceae</taxon>
        <taxon>environmental samples</taxon>
    </lineage>
</organism>
<protein>
    <submittedName>
        <fullName evidence="2">Uncharacterized protein</fullName>
    </submittedName>
</protein>
<evidence type="ECO:0000313" key="2">
    <source>
        <dbReference type="EMBL" id="CAA9400587.1"/>
    </source>
</evidence>
<feature type="non-terminal residue" evidence="2">
    <location>
        <position position="48"/>
    </location>
</feature>
<feature type="region of interest" description="Disordered" evidence="1">
    <location>
        <begin position="1"/>
        <end position="25"/>
    </location>
</feature>
<evidence type="ECO:0000256" key="1">
    <source>
        <dbReference type="SAM" id="MobiDB-lite"/>
    </source>
</evidence>
<feature type="non-terminal residue" evidence="2">
    <location>
        <position position="1"/>
    </location>
</feature>
<dbReference type="EMBL" id="CADCUO010000136">
    <property type="protein sequence ID" value="CAA9400587.1"/>
    <property type="molecule type" value="Genomic_DNA"/>
</dbReference>
<reference evidence="2" key="1">
    <citation type="submission" date="2020-02" db="EMBL/GenBank/DDBJ databases">
        <authorList>
            <person name="Meier V. D."/>
        </authorList>
    </citation>
    <scope>NUCLEOTIDE SEQUENCE</scope>
    <source>
        <strain evidence="2">AVDCRST_MAG75</strain>
    </source>
</reference>
<name>A0A6J4P098_9ACTN</name>
<dbReference type="AlphaFoldDB" id="A0A6J4P098"/>